<gene>
    <name evidence="2" type="ORF">SLS60_011578</name>
</gene>
<dbReference type="Proteomes" id="UP001521785">
    <property type="component" value="Unassembled WGS sequence"/>
</dbReference>
<sequence length="686" mass="78136">MKEADSSMANDHHLPPLQSSTSIRLIELEPREFNSDIVMSIDTYNLQDDPQYFALSYTWGDPLVHPYTATKPSRTVWIDTKPFLITPNLHDALNQLRFSLVPQGNSKMLLWIDAICINQDDMSERSHQVGLMGQIYAAASLVVSWVGKAGDDTLIAIELILRLRPIVEIWLSEKFVSKYGYDSEELFERAGVSIVKPKEWKALCSFYERQYFSRAWIVQEIALSQRLMLLCGHYIVWWDDLAYLSEMMTSLNWIPNLVQFSNAAKVGTRRSNERVRRRRLTLGAPAVYMRIRKHWVEQGSSDPGQVKGALKDPDARALYHLLELLIYETRFFQATDHRDNIYAVLAIIKHISRATYAATGLLRPDYYLPIGQVFINVTREIATQTDSTSIFSLIDHDSKQTPDLPSWVPDYSVSGLQAIAYSCPLRPHRAFNLAPRSPEATIVDDKFFLNAMRWGAIADFAHLGRSFTFQGQLKLCLQLPKFLPNGQTRIEAFWRTQVADTDGDQSPASEAMGNSFRQHVLLTIATWMYEATIAREHMEILDIVMPDLVALIKFIKIHDECSGSWLPRIEEVKSLWDMVKETPRTTPKVERMFRELEQGAQLFEACNNSIGGGRMLFRTSGNLPGLAPASAKQNDTIWFFPSSRVPFVLRHCGGDQYKLIGEAYLHGYMHGEIGTFSGPLQRISLV</sequence>
<organism evidence="2 3">
    <name type="scientific">Paraconiothyrium brasiliense</name>
    <dbReference type="NCBI Taxonomy" id="300254"/>
    <lineage>
        <taxon>Eukaryota</taxon>
        <taxon>Fungi</taxon>
        <taxon>Dikarya</taxon>
        <taxon>Ascomycota</taxon>
        <taxon>Pezizomycotina</taxon>
        <taxon>Dothideomycetes</taxon>
        <taxon>Pleosporomycetidae</taxon>
        <taxon>Pleosporales</taxon>
        <taxon>Massarineae</taxon>
        <taxon>Didymosphaeriaceae</taxon>
        <taxon>Paraconiothyrium</taxon>
    </lineage>
</organism>
<evidence type="ECO:0000313" key="2">
    <source>
        <dbReference type="EMBL" id="KAL1591986.1"/>
    </source>
</evidence>
<dbReference type="PANTHER" id="PTHR24148">
    <property type="entry name" value="ANKYRIN REPEAT DOMAIN-CONTAINING PROTEIN 39 HOMOLOG-RELATED"/>
    <property type="match status" value="1"/>
</dbReference>
<proteinExistence type="predicted"/>
<dbReference type="InterPro" id="IPR052895">
    <property type="entry name" value="HetReg/Transcr_Mod"/>
</dbReference>
<dbReference type="Pfam" id="PF06985">
    <property type="entry name" value="HET"/>
    <property type="match status" value="1"/>
</dbReference>
<reference evidence="2 3" key="1">
    <citation type="submission" date="2024-02" db="EMBL/GenBank/DDBJ databases">
        <title>De novo assembly and annotation of 12 fungi associated with fruit tree decline syndrome in Ontario, Canada.</title>
        <authorList>
            <person name="Sulman M."/>
            <person name="Ellouze W."/>
            <person name="Ilyukhin E."/>
        </authorList>
    </citation>
    <scope>NUCLEOTIDE SEQUENCE [LARGE SCALE GENOMIC DNA]</scope>
    <source>
        <strain evidence="2 3">M42-189</strain>
    </source>
</reference>
<dbReference type="EMBL" id="JAKJXO020000022">
    <property type="protein sequence ID" value="KAL1591986.1"/>
    <property type="molecule type" value="Genomic_DNA"/>
</dbReference>
<evidence type="ECO:0000313" key="3">
    <source>
        <dbReference type="Proteomes" id="UP001521785"/>
    </source>
</evidence>
<dbReference type="PANTHER" id="PTHR24148:SF73">
    <property type="entry name" value="HET DOMAIN PROTEIN (AFU_ORTHOLOGUE AFUA_8G01020)"/>
    <property type="match status" value="1"/>
</dbReference>
<comment type="caution">
    <text evidence="2">The sequence shown here is derived from an EMBL/GenBank/DDBJ whole genome shotgun (WGS) entry which is preliminary data.</text>
</comment>
<name>A0ABR3QIJ6_9PLEO</name>
<dbReference type="InterPro" id="IPR010730">
    <property type="entry name" value="HET"/>
</dbReference>
<accession>A0ABR3QIJ6</accession>
<feature type="domain" description="Heterokaryon incompatibility" evidence="1">
    <location>
        <begin position="52"/>
        <end position="220"/>
    </location>
</feature>
<dbReference type="Pfam" id="PF26639">
    <property type="entry name" value="Het-6_barrel"/>
    <property type="match status" value="1"/>
</dbReference>
<evidence type="ECO:0000259" key="1">
    <source>
        <dbReference type="Pfam" id="PF06985"/>
    </source>
</evidence>
<protein>
    <recommendedName>
        <fullName evidence="1">Heterokaryon incompatibility domain-containing protein</fullName>
    </recommendedName>
</protein>
<keyword evidence="3" id="KW-1185">Reference proteome</keyword>